<keyword evidence="3" id="KW-1185">Reference proteome</keyword>
<sequence>MIYSACFDIGGTYIKYGVVTGEGEILLAGKMETPLDHAQTSIPEMIDEKIQFFKQHYLIGNIGISSCGLVDHQEGKVIFSSNIKGYSGLKLAEVLHKKTGLSVSVENDVRSACLGEMWLGAASGKQEVVLLTLGTGIGGAVVINGKLMRGSANLAGELGHMSIMHNGESCPCGGAGCLERYASTSALVRFYKGLSGQELSGKEMMDLVHKNDLLALEAYDLFLEHLVTGLVNIAHLYNPEIIIIGGGITEQGEVFLKDILEKYDKKVMQVYKQSTKLVLAQLHNDAALCGAYVAANQLIK</sequence>
<name>A0A2X4ZF51_LEDLE</name>
<dbReference type="PANTHER" id="PTHR18964">
    <property type="entry name" value="ROK (REPRESSOR, ORF, KINASE) FAMILY"/>
    <property type="match status" value="1"/>
</dbReference>
<evidence type="ECO:0000313" key="2">
    <source>
        <dbReference type="EMBL" id="SQI63235.1"/>
    </source>
</evidence>
<comment type="similarity">
    <text evidence="1">Belongs to the ROK (NagC/XylR) family.</text>
</comment>
<reference evidence="2 3" key="1">
    <citation type="submission" date="2018-06" db="EMBL/GenBank/DDBJ databases">
        <authorList>
            <consortium name="Pathogen Informatics"/>
            <person name="Doyle S."/>
        </authorList>
    </citation>
    <scope>NUCLEOTIDE SEQUENCE [LARGE SCALE GENOMIC DNA]</scope>
    <source>
        <strain evidence="2 3">NCTC4824</strain>
    </source>
</reference>
<dbReference type="PROSITE" id="PS01125">
    <property type="entry name" value="ROK"/>
    <property type="match status" value="1"/>
</dbReference>
<dbReference type="RefSeq" id="WP_066143677.1">
    <property type="nucleotide sequence ID" value="NZ_CBCSGM010000004.1"/>
</dbReference>
<dbReference type="InterPro" id="IPR043129">
    <property type="entry name" value="ATPase_NBD"/>
</dbReference>
<dbReference type="KEGG" id="blen:NCTC4824_03988"/>
<dbReference type="CDD" id="cd24068">
    <property type="entry name" value="ASKHA_NBD_ROK_FnNanK-like"/>
    <property type="match status" value="1"/>
</dbReference>
<evidence type="ECO:0000256" key="1">
    <source>
        <dbReference type="ARBA" id="ARBA00006479"/>
    </source>
</evidence>
<dbReference type="EC" id="2.7.1.2" evidence="2"/>
<dbReference type="PANTHER" id="PTHR18964:SF165">
    <property type="entry name" value="BETA-GLUCOSIDE KINASE"/>
    <property type="match status" value="1"/>
</dbReference>
<dbReference type="GO" id="GO:0004340">
    <property type="term" value="F:glucokinase activity"/>
    <property type="evidence" value="ECO:0007669"/>
    <property type="project" value="UniProtKB-EC"/>
</dbReference>
<dbReference type="SUPFAM" id="SSF53067">
    <property type="entry name" value="Actin-like ATPase domain"/>
    <property type="match status" value="1"/>
</dbReference>
<protein>
    <submittedName>
        <fullName evidence="2">Glucokinase</fullName>
        <ecNumber evidence="2">2.7.1.2</ecNumber>
    </submittedName>
</protein>
<keyword evidence="2" id="KW-0418">Kinase</keyword>
<dbReference type="Gene3D" id="3.30.420.40">
    <property type="match status" value="2"/>
</dbReference>
<gene>
    <name evidence="2" type="primary">glcK_2</name>
    <name evidence="2" type="ORF">NCTC4824_03988</name>
</gene>
<dbReference type="EMBL" id="LS483476">
    <property type="protein sequence ID" value="SQI63235.1"/>
    <property type="molecule type" value="Genomic_DNA"/>
</dbReference>
<evidence type="ECO:0000313" key="3">
    <source>
        <dbReference type="Proteomes" id="UP000249134"/>
    </source>
</evidence>
<keyword evidence="2" id="KW-0808">Transferase</keyword>
<dbReference type="InterPro" id="IPR000600">
    <property type="entry name" value="ROK"/>
</dbReference>
<dbReference type="AlphaFoldDB" id="A0A2X4ZF51"/>
<organism evidence="2 3">
    <name type="scientific">Lederbergia lenta</name>
    <name type="common">Bacillus lentus</name>
    <dbReference type="NCBI Taxonomy" id="1467"/>
    <lineage>
        <taxon>Bacteria</taxon>
        <taxon>Bacillati</taxon>
        <taxon>Bacillota</taxon>
        <taxon>Bacilli</taxon>
        <taxon>Bacillales</taxon>
        <taxon>Bacillaceae</taxon>
        <taxon>Lederbergia</taxon>
    </lineage>
</organism>
<dbReference type="Proteomes" id="UP000249134">
    <property type="component" value="Chromosome 1"/>
</dbReference>
<dbReference type="InterPro" id="IPR049874">
    <property type="entry name" value="ROK_cs"/>
</dbReference>
<proteinExistence type="inferred from homology"/>
<accession>A0A2X4ZF51</accession>
<dbReference type="STRING" id="1348624.GCA_001591545_02950"/>
<dbReference type="Pfam" id="PF00480">
    <property type="entry name" value="ROK"/>
    <property type="match status" value="1"/>
</dbReference>